<dbReference type="Gene3D" id="1.20.1250.20">
    <property type="entry name" value="MFS general substrate transporter like domains"/>
    <property type="match status" value="2"/>
</dbReference>
<keyword evidence="10" id="KW-1185">Reference proteome</keyword>
<accession>A0ABN8MFL2</accession>
<keyword evidence="5 8" id="KW-1133">Transmembrane helix</keyword>
<evidence type="ECO:0000313" key="9">
    <source>
        <dbReference type="EMBL" id="CAH3028485.1"/>
    </source>
</evidence>
<evidence type="ECO:0000256" key="2">
    <source>
        <dbReference type="ARBA" id="ARBA00005982"/>
    </source>
</evidence>
<keyword evidence="4" id="KW-0571">Peptide transport</keyword>
<sequence>MSDQNCSTTSHGNGHMSKSRLSQTSLDTPCSSLNQETYPQNAENFTLSGKFWGRVKKFLLCKSGFPSGVCYIVGSEFCERFSYCGMKAILILYLTRVLALGDNTATAVFHSFLMLCYFTPLFGAMIADGWLGKYRTIQFVFLLYGAGSLIVFVTSLPPLDAGEIPGPMIGLFLIAVATGGIKPCVSSFGGDQFTSDQTHLLQSFVSVFYFAMNAGSLLSMFITPVLRGDVKCFKDDCYPLAFGVPTVFLMIAVALFWCGRHKYKNVPQTGNMIWKVTKVISYALKKKITTKGESKEHWMDWAGDTYDAQLIQDIKALCKVLFMFLPLPVFWTLFDQQGSRWVLQAQQMDGYAGFLGTFKPDQMQAFNALFIILLIPLFEGVLYPLFKRPTPLKRMCAGMFLACVAFVFAGFLQMKIQSEEMIKDAPPSGQANLQVINTLQCPVTITLENKNITIDPLDKSSEQHLSVKQNVTLMITSPADCKHLSKLSLSYQPDLKEHEWYNFVIGGVGNQMIGHMVKQNITPAPPHGRAKLCTLLFSLPPDDNSFDILLDKHRVQENVLVLGKSVCIVLSADRYRMTVVGRKSSKVYASSEVLLKNGGIYTAVVQENKKYQANPAEVLLFKDLDARNVSMLYQIPQYFVITSGEILFSITGLEFAYSQTPANMKSCLHAAWLMTVAFGNLIVVIEAESHLFGSLMMEFFFFAAMIFVIMLVFMMMSTFYYYLETPAAVEPIVLVPVNRSEDRMGIGNMHKLAKI</sequence>
<feature type="transmembrane region" description="Helical" evidence="8">
    <location>
        <begin position="168"/>
        <end position="188"/>
    </location>
</feature>
<evidence type="ECO:0000256" key="8">
    <source>
        <dbReference type="SAM" id="Phobius"/>
    </source>
</evidence>
<comment type="caution">
    <text evidence="9">The sequence shown here is derived from an EMBL/GenBank/DDBJ whole genome shotgun (WGS) entry which is preliminary data.</text>
</comment>
<keyword evidence="6 8" id="KW-0472">Membrane</keyword>
<comment type="similarity">
    <text evidence="2">Belongs to the major facilitator superfamily. Proton-dependent oligopeptide transporter (POT/PTR) (TC 2.A.17) family.</text>
</comment>
<dbReference type="EMBL" id="CALNXI010000515">
    <property type="protein sequence ID" value="CAH3028485.1"/>
    <property type="molecule type" value="Genomic_DNA"/>
</dbReference>
<evidence type="ECO:0000256" key="4">
    <source>
        <dbReference type="ARBA" id="ARBA00022856"/>
    </source>
</evidence>
<keyword evidence="4" id="KW-0813">Transport</keyword>
<name>A0ABN8MFL2_9CNID</name>
<evidence type="ECO:0000256" key="6">
    <source>
        <dbReference type="ARBA" id="ARBA00023136"/>
    </source>
</evidence>
<feature type="transmembrane region" description="Helical" evidence="8">
    <location>
        <begin position="365"/>
        <end position="383"/>
    </location>
</feature>
<dbReference type="SUPFAM" id="SSF103473">
    <property type="entry name" value="MFS general substrate transporter"/>
    <property type="match status" value="1"/>
</dbReference>
<dbReference type="PANTHER" id="PTHR11654">
    <property type="entry name" value="OLIGOPEPTIDE TRANSPORTER-RELATED"/>
    <property type="match status" value="1"/>
</dbReference>
<gene>
    <name evidence="9" type="ORF">PEVE_00034217</name>
</gene>
<feature type="transmembrane region" description="Helical" evidence="8">
    <location>
        <begin position="316"/>
        <end position="334"/>
    </location>
</feature>
<feature type="transmembrane region" description="Helical" evidence="8">
    <location>
        <begin position="107"/>
        <end position="127"/>
    </location>
</feature>
<feature type="transmembrane region" description="Helical" evidence="8">
    <location>
        <begin position="81"/>
        <end position="101"/>
    </location>
</feature>
<reference evidence="9 10" key="1">
    <citation type="submission" date="2022-05" db="EMBL/GenBank/DDBJ databases">
        <authorList>
            <consortium name="Genoscope - CEA"/>
            <person name="William W."/>
        </authorList>
    </citation>
    <scope>NUCLEOTIDE SEQUENCE [LARGE SCALE GENOMIC DNA]</scope>
</reference>
<proteinExistence type="inferred from homology"/>
<dbReference type="Proteomes" id="UP001159427">
    <property type="component" value="Unassembled WGS sequence"/>
</dbReference>
<evidence type="ECO:0000256" key="5">
    <source>
        <dbReference type="ARBA" id="ARBA00022989"/>
    </source>
</evidence>
<feature type="transmembrane region" description="Helical" evidence="8">
    <location>
        <begin position="395"/>
        <end position="414"/>
    </location>
</feature>
<dbReference type="Pfam" id="PF00854">
    <property type="entry name" value="PTR2"/>
    <property type="match status" value="2"/>
</dbReference>
<feature type="transmembrane region" description="Helical" evidence="8">
    <location>
        <begin position="238"/>
        <end position="258"/>
    </location>
</feature>
<dbReference type="InterPro" id="IPR000109">
    <property type="entry name" value="POT_fam"/>
</dbReference>
<evidence type="ECO:0000256" key="3">
    <source>
        <dbReference type="ARBA" id="ARBA00022692"/>
    </source>
</evidence>
<dbReference type="CDD" id="cd17347">
    <property type="entry name" value="MFS_SLC15A1_2_like"/>
    <property type="match status" value="1"/>
</dbReference>
<protein>
    <submittedName>
        <fullName evidence="9">Uncharacterized protein</fullName>
    </submittedName>
</protein>
<evidence type="ECO:0000256" key="7">
    <source>
        <dbReference type="SAM" id="MobiDB-lite"/>
    </source>
</evidence>
<dbReference type="InterPro" id="IPR036259">
    <property type="entry name" value="MFS_trans_sf"/>
</dbReference>
<feature type="region of interest" description="Disordered" evidence="7">
    <location>
        <begin position="1"/>
        <end position="24"/>
    </location>
</feature>
<keyword evidence="4" id="KW-0653">Protein transport</keyword>
<evidence type="ECO:0000256" key="1">
    <source>
        <dbReference type="ARBA" id="ARBA00004141"/>
    </source>
</evidence>
<organism evidence="9 10">
    <name type="scientific">Porites evermanni</name>
    <dbReference type="NCBI Taxonomy" id="104178"/>
    <lineage>
        <taxon>Eukaryota</taxon>
        <taxon>Metazoa</taxon>
        <taxon>Cnidaria</taxon>
        <taxon>Anthozoa</taxon>
        <taxon>Hexacorallia</taxon>
        <taxon>Scleractinia</taxon>
        <taxon>Fungiina</taxon>
        <taxon>Poritidae</taxon>
        <taxon>Porites</taxon>
    </lineage>
</organism>
<feature type="transmembrane region" description="Helical" evidence="8">
    <location>
        <begin position="668"/>
        <end position="687"/>
    </location>
</feature>
<feature type="transmembrane region" description="Helical" evidence="8">
    <location>
        <begin position="699"/>
        <end position="723"/>
    </location>
</feature>
<evidence type="ECO:0000313" key="10">
    <source>
        <dbReference type="Proteomes" id="UP001159427"/>
    </source>
</evidence>
<feature type="transmembrane region" description="Helical" evidence="8">
    <location>
        <begin position="139"/>
        <end position="156"/>
    </location>
</feature>
<comment type="subcellular location">
    <subcellularLocation>
        <location evidence="1">Membrane</location>
        <topology evidence="1">Multi-pass membrane protein</topology>
    </subcellularLocation>
</comment>
<feature type="transmembrane region" description="Helical" evidence="8">
    <location>
        <begin position="200"/>
        <end position="226"/>
    </location>
</feature>
<keyword evidence="3 8" id="KW-0812">Transmembrane</keyword>
<feature type="compositionally biased region" description="Polar residues" evidence="7">
    <location>
        <begin position="1"/>
        <end position="12"/>
    </location>
</feature>